<name>A0A4U5PHF1_STECR</name>
<organism evidence="2 3">
    <name type="scientific">Steinernema carpocapsae</name>
    <name type="common">Entomopathogenic nematode</name>
    <dbReference type="NCBI Taxonomy" id="34508"/>
    <lineage>
        <taxon>Eukaryota</taxon>
        <taxon>Metazoa</taxon>
        <taxon>Ecdysozoa</taxon>
        <taxon>Nematoda</taxon>
        <taxon>Chromadorea</taxon>
        <taxon>Rhabditida</taxon>
        <taxon>Tylenchina</taxon>
        <taxon>Panagrolaimomorpha</taxon>
        <taxon>Strongyloidoidea</taxon>
        <taxon>Steinernematidae</taxon>
        <taxon>Steinernema</taxon>
    </lineage>
</organism>
<comment type="caution">
    <text evidence="2">The sequence shown here is derived from an EMBL/GenBank/DDBJ whole genome shotgun (WGS) entry which is preliminary data.</text>
</comment>
<dbReference type="EMBL" id="AZBU02000002">
    <property type="protein sequence ID" value="TKR96042.1"/>
    <property type="molecule type" value="Genomic_DNA"/>
</dbReference>
<feature type="transmembrane region" description="Helical" evidence="1">
    <location>
        <begin position="38"/>
        <end position="59"/>
    </location>
</feature>
<reference evidence="2 3" key="1">
    <citation type="journal article" date="2015" name="Genome Biol.">
        <title>Comparative genomics of Steinernema reveals deeply conserved gene regulatory networks.</title>
        <authorList>
            <person name="Dillman A.R."/>
            <person name="Macchietto M."/>
            <person name="Porter C.F."/>
            <person name="Rogers A."/>
            <person name="Williams B."/>
            <person name="Antoshechkin I."/>
            <person name="Lee M.M."/>
            <person name="Goodwin Z."/>
            <person name="Lu X."/>
            <person name="Lewis E.E."/>
            <person name="Goodrich-Blair H."/>
            <person name="Stock S.P."/>
            <person name="Adams B.J."/>
            <person name="Sternberg P.W."/>
            <person name="Mortazavi A."/>
        </authorList>
    </citation>
    <scope>NUCLEOTIDE SEQUENCE [LARGE SCALE GENOMIC DNA]</scope>
    <source>
        <strain evidence="2 3">ALL</strain>
    </source>
</reference>
<keyword evidence="1" id="KW-1133">Transmembrane helix</keyword>
<evidence type="ECO:0000313" key="2">
    <source>
        <dbReference type="EMBL" id="TKR96042.1"/>
    </source>
</evidence>
<keyword evidence="3" id="KW-1185">Reference proteome</keyword>
<accession>A0A4U5PHF1</accession>
<sequence length="303" mass="34887">MPQAVVYYLALDCLTSASEVCSFVLYESSQSGRSSAKMRSLLSVLVVFILAFLPLSSAFELSAIVRDYRNHKHEPCDLHELWNNYIHVTACNGYLRLSMRNHTVQSLNAEIDRLLNIGLKKSRNERCPLYSVFSYNATHLIWLRYPDKRQKDKHGYSSEVSYHVENVVGKEGKFQEFPSRWEDWAFLGHGYDAEDFNKMTPAQREANKSICEPGTLFYDFIPSKKEHFFKRVGGHELKVIDGVSRDAGNDSLCPTNSLRFYRDPIRPEVYDVDLGVRIRQLSEGEVRYFTQVYDGAAVLNVRT</sequence>
<dbReference type="Proteomes" id="UP000298663">
    <property type="component" value="Unassembled WGS sequence"/>
</dbReference>
<gene>
    <name evidence="2" type="ORF">L596_010120</name>
</gene>
<dbReference type="AlphaFoldDB" id="A0A4U5PHF1"/>
<evidence type="ECO:0000256" key="1">
    <source>
        <dbReference type="SAM" id="Phobius"/>
    </source>
</evidence>
<reference evidence="2 3" key="2">
    <citation type="journal article" date="2019" name="G3 (Bethesda)">
        <title>Hybrid Assembly of the Genome of the Entomopathogenic Nematode Steinernema carpocapsae Identifies the X-Chromosome.</title>
        <authorList>
            <person name="Serra L."/>
            <person name="Macchietto M."/>
            <person name="Macias-Munoz A."/>
            <person name="McGill C.J."/>
            <person name="Rodriguez I.M."/>
            <person name="Rodriguez B."/>
            <person name="Murad R."/>
            <person name="Mortazavi A."/>
        </authorList>
    </citation>
    <scope>NUCLEOTIDE SEQUENCE [LARGE SCALE GENOMIC DNA]</scope>
    <source>
        <strain evidence="2 3">ALL</strain>
    </source>
</reference>
<protein>
    <submittedName>
        <fullName evidence="2">Uncharacterized protein</fullName>
    </submittedName>
</protein>
<proteinExistence type="predicted"/>
<evidence type="ECO:0000313" key="3">
    <source>
        <dbReference type="Proteomes" id="UP000298663"/>
    </source>
</evidence>
<keyword evidence="1" id="KW-0472">Membrane</keyword>
<keyword evidence="1" id="KW-0812">Transmembrane</keyword>